<keyword evidence="2" id="KW-1185">Reference proteome</keyword>
<dbReference type="EMBL" id="MU393610">
    <property type="protein sequence ID" value="KAI4859839.1"/>
    <property type="molecule type" value="Genomic_DNA"/>
</dbReference>
<name>A0ACB9YK99_9PEZI</name>
<proteinExistence type="predicted"/>
<accession>A0ACB9YK99</accession>
<dbReference type="Proteomes" id="UP001497700">
    <property type="component" value="Unassembled WGS sequence"/>
</dbReference>
<evidence type="ECO:0000313" key="2">
    <source>
        <dbReference type="Proteomes" id="UP001497700"/>
    </source>
</evidence>
<comment type="caution">
    <text evidence="1">The sequence shown here is derived from an EMBL/GenBank/DDBJ whole genome shotgun (WGS) entry which is preliminary data.</text>
</comment>
<sequence>MPRDPGYAAKRLIDNGEDVNANDPDHGTALCIATEKGHDEIFDVLLKNGADVNVTNKSKGTVLTLATTYGRQDLVDKLLQGGANVYGYATHIPLVRAASSDFRGIVSMLLDKGANINARDGYGDIAVVAAIIRGHEEIVKLLVNKGADINARDGHGHTAVIAAIIHGHEEIIKLLVNKAADMQIDIKGRALLDAIRHTQKGIVQMLLDMGADANPSTGNIHPLIAAVKSGRTDIVKLLLEKGADINAQGAYNPGEYDEADDYGFNDLDITALMAAVDGGHGAIVKILIKKGADLNIASKRYSNQRPMIPLQLALEIGSKSIIKMLREARDEEPIPKPVEETSGRRYLG</sequence>
<organism evidence="1 2">
    <name type="scientific">Hypoxylon rubiginosum</name>
    <dbReference type="NCBI Taxonomy" id="110542"/>
    <lineage>
        <taxon>Eukaryota</taxon>
        <taxon>Fungi</taxon>
        <taxon>Dikarya</taxon>
        <taxon>Ascomycota</taxon>
        <taxon>Pezizomycotina</taxon>
        <taxon>Sordariomycetes</taxon>
        <taxon>Xylariomycetidae</taxon>
        <taxon>Xylariales</taxon>
        <taxon>Hypoxylaceae</taxon>
        <taxon>Hypoxylon</taxon>
    </lineage>
</organism>
<protein>
    <submittedName>
        <fullName evidence="1">Ankyrin repeat-containing domain protein</fullName>
    </submittedName>
</protein>
<reference evidence="1 2" key="1">
    <citation type="journal article" date="2022" name="New Phytol.">
        <title>Ecological generalism drives hyperdiversity of secondary metabolite gene clusters in xylarialean endophytes.</title>
        <authorList>
            <person name="Franco M.E.E."/>
            <person name="Wisecaver J.H."/>
            <person name="Arnold A.E."/>
            <person name="Ju Y.M."/>
            <person name="Slot J.C."/>
            <person name="Ahrendt S."/>
            <person name="Moore L.P."/>
            <person name="Eastman K.E."/>
            <person name="Scott K."/>
            <person name="Konkel Z."/>
            <person name="Mondo S.J."/>
            <person name="Kuo A."/>
            <person name="Hayes R.D."/>
            <person name="Haridas S."/>
            <person name="Andreopoulos B."/>
            <person name="Riley R."/>
            <person name="LaButti K."/>
            <person name="Pangilinan J."/>
            <person name="Lipzen A."/>
            <person name="Amirebrahimi M."/>
            <person name="Yan J."/>
            <person name="Adam C."/>
            <person name="Keymanesh K."/>
            <person name="Ng V."/>
            <person name="Louie K."/>
            <person name="Northen T."/>
            <person name="Drula E."/>
            <person name="Henrissat B."/>
            <person name="Hsieh H.M."/>
            <person name="Youens-Clark K."/>
            <person name="Lutzoni F."/>
            <person name="Miadlikowska J."/>
            <person name="Eastwood D.C."/>
            <person name="Hamelin R.C."/>
            <person name="Grigoriev I.V."/>
            <person name="U'Ren J.M."/>
        </authorList>
    </citation>
    <scope>NUCLEOTIDE SEQUENCE [LARGE SCALE GENOMIC DNA]</scope>
    <source>
        <strain evidence="1 2">CBS 119005</strain>
    </source>
</reference>
<gene>
    <name evidence="1" type="ORF">F4820DRAFT_462155</name>
</gene>
<evidence type="ECO:0000313" key="1">
    <source>
        <dbReference type="EMBL" id="KAI4859839.1"/>
    </source>
</evidence>